<protein>
    <recommendedName>
        <fullName evidence="6">nicotinamidase</fullName>
        <ecNumber evidence="6">3.5.1.19</ecNumber>
    </recommendedName>
    <alternativeName>
        <fullName evidence="7">Nicotinamide deamidase</fullName>
    </alternativeName>
</protein>
<evidence type="ECO:0000256" key="6">
    <source>
        <dbReference type="ARBA" id="ARBA00039017"/>
    </source>
</evidence>
<gene>
    <name evidence="9" type="ORF">FKW77_008213</name>
</gene>
<dbReference type="Proteomes" id="UP000316270">
    <property type="component" value="Chromosome 4"/>
</dbReference>
<evidence type="ECO:0000256" key="3">
    <source>
        <dbReference type="ARBA" id="ARBA00022723"/>
    </source>
</evidence>
<dbReference type="AlphaFoldDB" id="A0A517L3U7"/>
<evidence type="ECO:0000256" key="7">
    <source>
        <dbReference type="ARBA" id="ARBA00043224"/>
    </source>
</evidence>
<keyword evidence="4" id="KW-0378">Hydrolase</keyword>
<dbReference type="GO" id="GO:0008936">
    <property type="term" value="F:nicotinamidase activity"/>
    <property type="evidence" value="ECO:0007669"/>
    <property type="project" value="UniProtKB-EC"/>
</dbReference>
<dbReference type="CDD" id="cd01011">
    <property type="entry name" value="nicotinamidase"/>
    <property type="match status" value="1"/>
</dbReference>
<dbReference type="STRING" id="50376.A0A517L3U7"/>
<feature type="domain" description="Isochorismatase-like" evidence="8">
    <location>
        <begin position="5"/>
        <end position="212"/>
    </location>
</feature>
<organism evidence="9 10">
    <name type="scientific">Venturia effusa</name>
    <dbReference type="NCBI Taxonomy" id="50376"/>
    <lineage>
        <taxon>Eukaryota</taxon>
        <taxon>Fungi</taxon>
        <taxon>Dikarya</taxon>
        <taxon>Ascomycota</taxon>
        <taxon>Pezizomycotina</taxon>
        <taxon>Dothideomycetes</taxon>
        <taxon>Pleosporomycetidae</taxon>
        <taxon>Venturiales</taxon>
        <taxon>Venturiaceae</taxon>
        <taxon>Venturia</taxon>
    </lineage>
</organism>
<name>A0A517L3U7_9PEZI</name>
<comment type="similarity">
    <text evidence="1">Belongs to the isochorismatase family.</text>
</comment>
<dbReference type="PANTHER" id="PTHR11080:SF2">
    <property type="entry name" value="LD05707P"/>
    <property type="match status" value="1"/>
</dbReference>
<accession>A0A517L3U7</accession>
<comment type="pathway">
    <text evidence="5">Cofactor biosynthesis; nicotinate biosynthesis; nicotinate from nicotinamide: step 1/1.</text>
</comment>
<evidence type="ECO:0000259" key="8">
    <source>
        <dbReference type="Pfam" id="PF00857"/>
    </source>
</evidence>
<evidence type="ECO:0000313" key="9">
    <source>
        <dbReference type="EMBL" id="QDS70306.1"/>
    </source>
</evidence>
<dbReference type="InterPro" id="IPR000868">
    <property type="entry name" value="Isochorismatase-like_dom"/>
</dbReference>
<dbReference type="InterPro" id="IPR036380">
    <property type="entry name" value="Isochorismatase-like_sf"/>
</dbReference>
<dbReference type="OrthoDB" id="3341310at2759"/>
<dbReference type="EMBL" id="CP042188">
    <property type="protein sequence ID" value="QDS70306.1"/>
    <property type="molecule type" value="Genomic_DNA"/>
</dbReference>
<dbReference type="GO" id="GO:0046872">
    <property type="term" value="F:metal ion binding"/>
    <property type="evidence" value="ECO:0007669"/>
    <property type="project" value="UniProtKB-KW"/>
</dbReference>
<evidence type="ECO:0000256" key="4">
    <source>
        <dbReference type="ARBA" id="ARBA00022801"/>
    </source>
</evidence>
<dbReference type="InterPro" id="IPR052347">
    <property type="entry name" value="Isochorismatase_Nicotinamidase"/>
</dbReference>
<proteinExistence type="inferred from homology"/>
<dbReference type="Pfam" id="PF00857">
    <property type="entry name" value="Isochorismatase"/>
    <property type="match status" value="1"/>
</dbReference>
<evidence type="ECO:0000313" key="10">
    <source>
        <dbReference type="Proteomes" id="UP000316270"/>
    </source>
</evidence>
<evidence type="ECO:0000256" key="2">
    <source>
        <dbReference type="ARBA" id="ARBA00022642"/>
    </source>
</evidence>
<evidence type="ECO:0000256" key="5">
    <source>
        <dbReference type="ARBA" id="ARBA00037900"/>
    </source>
</evidence>
<sequence length="230" mass="25200">MVYQAALVVVDFQEDFCPPDGSLAVKDGRAIARPINALLSLPFTLKIATKDWHPRDHVSFASNHPPPNNTPFTSEVTIRNPLNSSEQQTTRLWPDHCIQGTKGAEFVPELDQSMIDNVIEKGMDKRVEMYSAFADPFVSPTVSKSGLEATLKEKGVTHVFCAGLAMDYCVKATALDSARAGFVTYVVNEATKAVDPSAWGRVEADLKKEGVQMVSIDGEEVDDIRKQAKS</sequence>
<dbReference type="Gene3D" id="3.40.50.850">
    <property type="entry name" value="Isochorismatase-like"/>
    <property type="match status" value="1"/>
</dbReference>
<dbReference type="EC" id="3.5.1.19" evidence="6"/>
<reference evidence="9 10" key="1">
    <citation type="submission" date="2019-07" db="EMBL/GenBank/DDBJ databases">
        <title>Finished genome of Venturia effusa.</title>
        <authorList>
            <person name="Young C.A."/>
            <person name="Cox M.P."/>
            <person name="Ganley A.R.D."/>
            <person name="David W.J."/>
        </authorList>
    </citation>
    <scope>NUCLEOTIDE SEQUENCE [LARGE SCALE GENOMIC DNA]</scope>
    <source>
        <strain evidence="10">albino</strain>
    </source>
</reference>
<keyword evidence="3" id="KW-0479">Metal-binding</keyword>
<dbReference type="PANTHER" id="PTHR11080">
    <property type="entry name" value="PYRAZINAMIDASE/NICOTINAMIDASE"/>
    <property type="match status" value="1"/>
</dbReference>
<dbReference type="SUPFAM" id="SSF52499">
    <property type="entry name" value="Isochorismatase-like hydrolases"/>
    <property type="match status" value="1"/>
</dbReference>
<keyword evidence="10" id="KW-1185">Reference proteome</keyword>
<dbReference type="GO" id="GO:0019363">
    <property type="term" value="P:pyridine nucleotide biosynthetic process"/>
    <property type="evidence" value="ECO:0007669"/>
    <property type="project" value="UniProtKB-KW"/>
</dbReference>
<keyword evidence="2" id="KW-0662">Pyridine nucleotide biosynthesis</keyword>
<evidence type="ECO:0000256" key="1">
    <source>
        <dbReference type="ARBA" id="ARBA00006336"/>
    </source>
</evidence>